<dbReference type="GO" id="GO:0007586">
    <property type="term" value="P:digestion"/>
    <property type="evidence" value="ECO:0007669"/>
    <property type="project" value="InterPro"/>
</dbReference>
<feature type="signal peptide" evidence="1">
    <location>
        <begin position="1"/>
        <end position="19"/>
    </location>
</feature>
<reference evidence="3" key="2">
    <citation type="submission" date="2025-08" db="UniProtKB">
        <authorList>
            <consortium name="Ensembl"/>
        </authorList>
    </citation>
    <scope>IDENTIFICATION</scope>
</reference>
<evidence type="ECO:0000259" key="2">
    <source>
        <dbReference type="Pfam" id="PF02740"/>
    </source>
</evidence>
<dbReference type="PRINTS" id="PR00128">
    <property type="entry name" value="COLIPASE"/>
</dbReference>
<dbReference type="GO" id="GO:0005576">
    <property type="term" value="C:extracellular region"/>
    <property type="evidence" value="ECO:0007669"/>
    <property type="project" value="InterPro"/>
</dbReference>
<evidence type="ECO:0000313" key="4">
    <source>
        <dbReference type="Proteomes" id="UP000694580"/>
    </source>
</evidence>
<dbReference type="PROSITE" id="PS00121">
    <property type="entry name" value="COLIPASE_1"/>
    <property type="match status" value="1"/>
</dbReference>
<dbReference type="PROSITE" id="PS51342">
    <property type="entry name" value="COLIPASE_2"/>
    <property type="match status" value="1"/>
</dbReference>
<keyword evidence="1" id="KW-0732">Signal</keyword>
<name>A0AAY4BF12_9TELE</name>
<dbReference type="SUPFAM" id="SSF57190">
    <property type="entry name" value="Colipase-like"/>
    <property type="match status" value="1"/>
</dbReference>
<dbReference type="GO" id="GO:0016042">
    <property type="term" value="P:lipid catabolic process"/>
    <property type="evidence" value="ECO:0007669"/>
    <property type="project" value="InterPro"/>
</dbReference>
<keyword evidence="4" id="KW-1185">Reference proteome</keyword>
<dbReference type="InterPro" id="IPR017915">
    <property type="entry name" value="Colipase_CS"/>
</dbReference>
<reference evidence="3 4" key="1">
    <citation type="submission" date="2020-06" db="EMBL/GenBank/DDBJ databases">
        <authorList>
            <consortium name="Wellcome Sanger Institute Data Sharing"/>
        </authorList>
    </citation>
    <scope>NUCLEOTIDE SEQUENCE [LARGE SCALE GENOMIC DNA]</scope>
</reference>
<dbReference type="GO" id="GO:0008047">
    <property type="term" value="F:enzyme activator activity"/>
    <property type="evidence" value="ECO:0007669"/>
    <property type="project" value="InterPro"/>
</dbReference>
<dbReference type="Gene3D" id="2.10.80.10">
    <property type="entry name" value="Lipase, subunit A"/>
    <property type="match status" value="1"/>
</dbReference>
<evidence type="ECO:0000256" key="1">
    <source>
        <dbReference type="SAM" id="SignalP"/>
    </source>
</evidence>
<feature type="chain" id="PRO_5044252845" description="Colipase C-terminal domain-containing protein" evidence="1">
    <location>
        <begin position="20"/>
        <end position="76"/>
    </location>
</feature>
<reference evidence="3" key="3">
    <citation type="submission" date="2025-09" db="UniProtKB">
        <authorList>
            <consortium name="Ensembl"/>
        </authorList>
    </citation>
    <scope>IDENTIFICATION</scope>
</reference>
<dbReference type="SMART" id="SM00023">
    <property type="entry name" value="COLIPASE"/>
    <property type="match status" value="1"/>
</dbReference>
<accession>A0AAY4BF12</accession>
<organism evidence="3 4">
    <name type="scientific">Denticeps clupeoides</name>
    <name type="common">denticle herring</name>
    <dbReference type="NCBI Taxonomy" id="299321"/>
    <lineage>
        <taxon>Eukaryota</taxon>
        <taxon>Metazoa</taxon>
        <taxon>Chordata</taxon>
        <taxon>Craniata</taxon>
        <taxon>Vertebrata</taxon>
        <taxon>Euteleostomi</taxon>
        <taxon>Actinopterygii</taxon>
        <taxon>Neopterygii</taxon>
        <taxon>Teleostei</taxon>
        <taxon>Clupei</taxon>
        <taxon>Clupeiformes</taxon>
        <taxon>Denticipitoidei</taxon>
        <taxon>Denticipitidae</taxon>
        <taxon>Denticeps</taxon>
    </lineage>
</organism>
<dbReference type="AlphaFoldDB" id="A0AAY4BF12"/>
<protein>
    <recommendedName>
        <fullName evidence="2">Colipase C-terminal domain-containing protein</fullName>
    </recommendedName>
</protein>
<feature type="domain" description="Colipase C-terminal" evidence="2">
    <location>
        <begin position="26"/>
        <end position="67"/>
    </location>
</feature>
<dbReference type="InterPro" id="IPR001981">
    <property type="entry name" value="Colipase"/>
</dbReference>
<proteinExistence type="predicted"/>
<dbReference type="Ensembl" id="ENSDCDT00010020609.1">
    <property type="protein sequence ID" value="ENSDCDP00010019495.1"/>
    <property type="gene ID" value="ENSDCDG00010008791.1"/>
</dbReference>
<dbReference type="InterPro" id="IPR017914">
    <property type="entry name" value="Colipase_C"/>
</dbReference>
<dbReference type="Proteomes" id="UP000694580">
    <property type="component" value="Chromosome 10"/>
</dbReference>
<evidence type="ECO:0000313" key="3">
    <source>
        <dbReference type="Ensembl" id="ENSDCDP00010019495.1"/>
    </source>
</evidence>
<dbReference type="Pfam" id="PF02740">
    <property type="entry name" value="Colipase_C"/>
    <property type="match status" value="1"/>
</dbReference>
<sequence length="76" mass="7822">MRTLALIGVAACLAAMTAAAPSEKGIIINLSLYGSYYFCPCEDGLKCDTDWSIGGSITNTNFGVCVDPNAPKSSAA</sequence>
<dbReference type="GeneTree" id="ENSGT00390000012644"/>
<gene>
    <name evidence="3" type="primary">CLPS</name>
</gene>